<dbReference type="SUPFAM" id="SSF56935">
    <property type="entry name" value="Porins"/>
    <property type="match status" value="1"/>
</dbReference>
<dbReference type="GO" id="GO:0015344">
    <property type="term" value="F:siderophore uptake transmembrane transporter activity"/>
    <property type="evidence" value="ECO:0007669"/>
    <property type="project" value="TreeGrafter"/>
</dbReference>
<evidence type="ECO:0000256" key="6">
    <source>
        <dbReference type="ARBA" id="ARBA00023136"/>
    </source>
</evidence>
<evidence type="ECO:0000256" key="8">
    <source>
        <dbReference type="PROSITE-ProRule" id="PRU01360"/>
    </source>
</evidence>
<keyword evidence="4 8" id="KW-0812">Transmembrane</keyword>
<feature type="signal peptide" evidence="9">
    <location>
        <begin position="1"/>
        <end position="21"/>
    </location>
</feature>
<dbReference type="Proteomes" id="UP000272117">
    <property type="component" value="Unassembled WGS sequence"/>
</dbReference>
<dbReference type="NCBIfam" id="TIGR04057">
    <property type="entry name" value="SusC_RagA_signa"/>
    <property type="match status" value="1"/>
</dbReference>
<evidence type="ECO:0000259" key="10">
    <source>
        <dbReference type="Pfam" id="PF07715"/>
    </source>
</evidence>
<keyword evidence="5 9" id="KW-0732">Signal</keyword>
<keyword evidence="3 8" id="KW-1134">Transmembrane beta strand</keyword>
<evidence type="ECO:0000313" key="12">
    <source>
        <dbReference type="Proteomes" id="UP000272117"/>
    </source>
</evidence>
<dbReference type="EMBL" id="RJJD01000008">
    <property type="protein sequence ID" value="RNI26195.1"/>
    <property type="molecule type" value="Genomic_DNA"/>
</dbReference>
<dbReference type="SUPFAM" id="SSF49464">
    <property type="entry name" value="Carboxypeptidase regulatory domain-like"/>
    <property type="match status" value="1"/>
</dbReference>
<dbReference type="InterPro" id="IPR037066">
    <property type="entry name" value="Plug_dom_sf"/>
</dbReference>
<dbReference type="AlphaFoldDB" id="A0A3M9MLW6"/>
<dbReference type="InterPro" id="IPR012910">
    <property type="entry name" value="Plug_dom"/>
</dbReference>
<evidence type="ECO:0000256" key="2">
    <source>
        <dbReference type="ARBA" id="ARBA00022448"/>
    </source>
</evidence>
<keyword evidence="6 8" id="KW-0472">Membrane</keyword>
<dbReference type="GO" id="GO:0044718">
    <property type="term" value="P:siderophore transmembrane transport"/>
    <property type="evidence" value="ECO:0007669"/>
    <property type="project" value="TreeGrafter"/>
</dbReference>
<dbReference type="InterPro" id="IPR008969">
    <property type="entry name" value="CarboxyPept-like_regulatory"/>
</dbReference>
<name>A0A3M9MLW6_9BACT</name>
<dbReference type="PANTHER" id="PTHR30069:SF29">
    <property type="entry name" value="HEMOGLOBIN AND HEMOGLOBIN-HAPTOGLOBIN-BINDING PROTEIN 1-RELATED"/>
    <property type="match status" value="1"/>
</dbReference>
<keyword evidence="12" id="KW-1185">Reference proteome</keyword>
<keyword evidence="7 8" id="KW-0998">Cell outer membrane</keyword>
<gene>
    <name evidence="11" type="ORF">EFB08_15390</name>
</gene>
<sequence>MMKSLLFSFVLMLTLAGQVWAQERTVTGRVTDAATGETMPGVTVQLKGTSTATPTDVNGAYSIAVPATGGSLIFTFIGYANQEVAIGSQSSINVRLTTDARTISEVVVTGYGVQQSRQEFTGAASTVTGSEIQDRPVQSFGQALTGKASGVNIIQPNGLLNNPPIIRVRGVNSISLSSFPLIVLDGIPISSDEIGDNSAANNVLSTINPSDIESIDILKDAASTSIYGSRAANGVLVITTKKGKKGSVRVNYDGWVGINQATRLPDLLNAQQYIDHKNGALRNTATPSAPGFFPSTNPDGSMVDTDWLDLIYRKAVSHNHALSVSGGTDKTTYYFSTGYSDQEGFIKKNEFQRKSARLNLTQKVTDWLSLTGNINYTNGFNQAPNSGSLPGSGFSVAGLGRIGFVLAPNVSPYNADGSYNLSGNALGNGANISPYVQTYYNPMVLLDKDLQTSETNRMVANIGGNFSLFKGLTFKTTYSYDLSSTESKLFYNPINGDGFNQGGLATNSNYRRENWNWINTLQYQTSIADKHNISILVGSDAQQQDDNYWWATRQGLSVATLNDFQASYGTNTAGGGIGKRVYEAYLSSVSYNYANKYFFSANYRRDGNSALANRVRWGDFGGASVGWAVAEEDFFKNSTIANTISNLKLKGSWGRVGNGNLNSDYAPYTLYSPGLYATAPSLQFTQAGNEELAWETSNQTNIGVEVGVLNNRVSLEVNYYKNDINGLILGVPQAPSKGIPGNSILQNVGSMYNKGWEFTINATPIESGKFKWSTNFNFTLNKNEVTSLVDETTPLLGLTSDTETTNITRIGQPVGSLYAVKTGGVNAENGRRIFINKDGREVQYSHGAAIPWTYLDGTRAPAVSGADAQLAGNTLPKWYGGFTNNLSYGGFDLSLLLTYSGGNYIYNGTQAGLRDQRIWNNSTDVLRAWTPENPNTDIPRAVYGDNVSNGSSFPIDANIQKGDFLRLQNAVLGYRLPTALFGKSGISSLRVYAQVDNAFLITDYKGSDPEISTNGSSNIAPGVERNSVPQGRMFTFGVNLGF</sequence>
<dbReference type="Gene3D" id="2.60.40.1120">
    <property type="entry name" value="Carboxypeptidase-like, regulatory domain"/>
    <property type="match status" value="1"/>
</dbReference>
<reference evidence="11 12" key="1">
    <citation type="submission" date="2018-11" db="EMBL/GenBank/DDBJ databases">
        <title>Rufibacter latericius sp. nov., isolated from water in Baiyang Lake.</title>
        <authorList>
            <person name="Yang Y."/>
        </authorList>
    </citation>
    <scope>NUCLEOTIDE SEQUENCE [LARGE SCALE GENOMIC DNA]</scope>
    <source>
        <strain evidence="11 12">R-22-1c-1</strain>
    </source>
</reference>
<protein>
    <submittedName>
        <fullName evidence="11">TonB-dependent receptor</fullName>
    </submittedName>
</protein>
<feature type="domain" description="TonB-dependent receptor plug" evidence="10">
    <location>
        <begin position="118"/>
        <end position="235"/>
    </location>
</feature>
<feature type="chain" id="PRO_5018192239" evidence="9">
    <location>
        <begin position="22"/>
        <end position="1042"/>
    </location>
</feature>
<dbReference type="Gene3D" id="2.40.170.20">
    <property type="entry name" value="TonB-dependent receptor, beta-barrel domain"/>
    <property type="match status" value="1"/>
</dbReference>
<dbReference type="Pfam" id="PF13715">
    <property type="entry name" value="CarbopepD_reg_2"/>
    <property type="match status" value="1"/>
</dbReference>
<evidence type="ECO:0000256" key="4">
    <source>
        <dbReference type="ARBA" id="ARBA00022692"/>
    </source>
</evidence>
<keyword evidence="2 8" id="KW-0813">Transport</keyword>
<comment type="caution">
    <text evidence="11">The sequence shown here is derived from an EMBL/GenBank/DDBJ whole genome shotgun (WGS) entry which is preliminary data.</text>
</comment>
<dbReference type="PROSITE" id="PS52016">
    <property type="entry name" value="TONB_DEPENDENT_REC_3"/>
    <property type="match status" value="1"/>
</dbReference>
<dbReference type="Gene3D" id="2.170.130.10">
    <property type="entry name" value="TonB-dependent receptor, plug domain"/>
    <property type="match status" value="1"/>
</dbReference>
<comment type="subcellular location">
    <subcellularLocation>
        <location evidence="1 8">Cell outer membrane</location>
        <topology evidence="1 8">Multi-pass membrane protein</topology>
    </subcellularLocation>
</comment>
<accession>A0A3M9MLW6</accession>
<evidence type="ECO:0000256" key="7">
    <source>
        <dbReference type="ARBA" id="ARBA00023237"/>
    </source>
</evidence>
<organism evidence="11 12">
    <name type="scientific">Rufibacter latericius</name>
    <dbReference type="NCBI Taxonomy" id="2487040"/>
    <lineage>
        <taxon>Bacteria</taxon>
        <taxon>Pseudomonadati</taxon>
        <taxon>Bacteroidota</taxon>
        <taxon>Cytophagia</taxon>
        <taxon>Cytophagales</taxon>
        <taxon>Hymenobacteraceae</taxon>
        <taxon>Rufibacter</taxon>
    </lineage>
</organism>
<proteinExistence type="inferred from homology"/>
<dbReference type="InterPro" id="IPR039426">
    <property type="entry name" value="TonB-dep_rcpt-like"/>
</dbReference>
<dbReference type="InterPro" id="IPR023996">
    <property type="entry name" value="TonB-dep_OMP_SusC/RagA"/>
</dbReference>
<dbReference type="Pfam" id="PF07715">
    <property type="entry name" value="Plug"/>
    <property type="match status" value="1"/>
</dbReference>
<dbReference type="InterPro" id="IPR023997">
    <property type="entry name" value="TonB-dep_OMP_SusC/RagA_CS"/>
</dbReference>
<dbReference type="PANTHER" id="PTHR30069">
    <property type="entry name" value="TONB-DEPENDENT OUTER MEMBRANE RECEPTOR"/>
    <property type="match status" value="1"/>
</dbReference>
<evidence type="ECO:0000256" key="9">
    <source>
        <dbReference type="SAM" id="SignalP"/>
    </source>
</evidence>
<evidence type="ECO:0000256" key="3">
    <source>
        <dbReference type="ARBA" id="ARBA00022452"/>
    </source>
</evidence>
<comment type="similarity">
    <text evidence="8">Belongs to the TonB-dependent receptor family.</text>
</comment>
<evidence type="ECO:0000256" key="5">
    <source>
        <dbReference type="ARBA" id="ARBA00022729"/>
    </source>
</evidence>
<keyword evidence="11" id="KW-0675">Receptor</keyword>
<dbReference type="GO" id="GO:0009279">
    <property type="term" value="C:cell outer membrane"/>
    <property type="evidence" value="ECO:0007669"/>
    <property type="project" value="UniProtKB-SubCell"/>
</dbReference>
<dbReference type="InterPro" id="IPR036942">
    <property type="entry name" value="Beta-barrel_TonB_sf"/>
</dbReference>
<dbReference type="RefSeq" id="WP_123127812.1">
    <property type="nucleotide sequence ID" value="NZ_RJJD01000008.1"/>
</dbReference>
<dbReference type="OrthoDB" id="9768177at2"/>
<evidence type="ECO:0000256" key="1">
    <source>
        <dbReference type="ARBA" id="ARBA00004571"/>
    </source>
</evidence>
<evidence type="ECO:0000313" key="11">
    <source>
        <dbReference type="EMBL" id="RNI26195.1"/>
    </source>
</evidence>
<dbReference type="NCBIfam" id="TIGR04056">
    <property type="entry name" value="OMP_RagA_SusC"/>
    <property type="match status" value="1"/>
</dbReference>